<keyword evidence="1" id="KW-0812">Transmembrane</keyword>
<dbReference type="Pfam" id="PF00756">
    <property type="entry name" value="Esterase"/>
    <property type="match status" value="1"/>
</dbReference>
<dbReference type="GO" id="GO:0016787">
    <property type="term" value="F:hydrolase activity"/>
    <property type="evidence" value="ECO:0007669"/>
    <property type="project" value="UniProtKB-KW"/>
</dbReference>
<feature type="transmembrane region" description="Helical" evidence="1">
    <location>
        <begin position="34"/>
        <end position="52"/>
    </location>
</feature>
<dbReference type="SUPFAM" id="SSF53474">
    <property type="entry name" value="alpha/beta-Hydrolases"/>
    <property type="match status" value="1"/>
</dbReference>
<dbReference type="PANTHER" id="PTHR48098:SF1">
    <property type="entry name" value="DIACYLGLYCEROL ACYLTRANSFERASE_MYCOLYLTRANSFERASE AG85A"/>
    <property type="match status" value="1"/>
</dbReference>
<organism evidence="2 3">
    <name type="scientific">Pseudonocardia yuanmonensis</name>
    <dbReference type="NCBI Taxonomy" id="1095914"/>
    <lineage>
        <taxon>Bacteria</taxon>
        <taxon>Bacillati</taxon>
        <taxon>Actinomycetota</taxon>
        <taxon>Actinomycetes</taxon>
        <taxon>Pseudonocardiales</taxon>
        <taxon>Pseudonocardiaceae</taxon>
        <taxon>Pseudonocardia</taxon>
    </lineage>
</organism>
<dbReference type="RefSeq" id="WP_345380318.1">
    <property type="nucleotide sequence ID" value="NZ_BAABIC010000006.1"/>
</dbReference>
<evidence type="ECO:0000313" key="3">
    <source>
        <dbReference type="Proteomes" id="UP001500325"/>
    </source>
</evidence>
<keyword evidence="1" id="KW-0472">Membrane</keyword>
<comment type="caution">
    <text evidence="2">The sequence shown here is derived from an EMBL/GenBank/DDBJ whole genome shotgun (WGS) entry which is preliminary data.</text>
</comment>
<keyword evidence="2" id="KW-0378">Hydrolase</keyword>
<name>A0ABP8WD94_9PSEU</name>
<proteinExistence type="predicted"/>
<evidence type="ECO:0000256" key="1">
    <source>
        <dbReference type="SAM" id="Phobius"/>
    </source>
</evidence>
<reference evidence="3" key="1">
    <citation type="journal article" date="2019" name="Int. J. Syst. Evol. Microbiol.">
        <title>The Global Catalogue of Microorganisms (GCM) 10K type strain sequencing project: providing services to taxonomists for standard genome sequencing and annotation.</title>
        <authorList>
            <consortium name="The Broad Institute Genomics Platform"/>
            <consortium name="The Broad Institute Genome Sequencing Center for Infectious Disease"/>
            <person name="Wu L."/>
            <person name="Ma J."/>
        </authorList>
    </citation>
    <scope>NUCLEOTIDE SEQUENCE [LARGE SCALE GENOMIC DNA]</scope>
    <source>
        <strain evidence="3">JCM 18055</strain>
    </source>
</reference>
<dbReference type="InterPro" id="IPR050583">
    <property type="entry name" value="Mycobacterial_A85_antigen"/>
</dbReference>
<dbReference type="InterPro" id="IPR029058">
    <property type="entry name" value="AB_hydrolase_fold"/>
</dbReference>
<keyword evidence="3" id="KW-1185">Reference proteome</keyword>
<protein>
    <submittedName>
        <fullName evidence="2">Alpha/beta hydrolase-fold protein</fullName>
    </submittedName>
</protein>
<evidence type="ECO:0000313" key="2">
    <source>
        <dbReference type="EMBL" id="GAA4686595.1"/>
    </source>
</evidence>
<keyword evidence="1" id="KW-1133">Transmembrane helix</keyword>
<dbReference type="InterPro" id="IPR000801">
    <property type="entry name" value="Esterase-like"/>
</dbReference>
<feature type="transmembrane region" description="Helical" evidence="1">
    <location>
        <begin position="72"/>
        <end position="91"/>
    </location>
</feature>
<accession>A0ABP8WD94</accession>
<feature type="transmembrane region" description="Helical" evidence="1">
    <location>
        <begin position="98"/>
        <end position="119"/>
    </location>
</feature>
<dbReference type="Gene3D" id="3.40.50.1820">
    <property type="entry name" value="alpha/beta hydrolase"/>
    <property type="match status" value="1"/>
</dbReference>
<sequence>MGGLSLVDGWLPVVLLAVGGVALFALLTRWGRGAVVSVVLAVLVAALVFAGLNPLVVDGLDLLPEPLPRQVLIWLALGVGGIALAVGSLFGTSPGRKVLALVCGLLVLVSAASQVNVYFEQYPTVSALAGTGDERSFAGGHDAASRPMTTPVASRWTGPATVPSSIESAPIPGTVSGFTARDAQLYLPAAYNSPNAPLLPVLVLVAGQPGGPQDWVVGGTLQALMDDVAQRHGGLAPVTVVVDPNGADGNNTMCMDSDIAKADTYLSVDVPRWIEANLGIDSNHAHWAFGGWSFGGTCAVQMATRHPDLYPNFVDMAGEREPAISADRTQTIQRAFHGDTAAFDALTPLTLLAERRYPEVWGYFACGGDEQEVGAWQTEVSTAAQRAGMTVRTQVVPGQGHSWAVPHASLPPAMDFLGPRLGLTAPTGG</sequence>
<gene>
    <name evidence="2" type="ORF">GCM10023215_22640</name>
</gene>
<dbReference type="PANTHER" id="PTHR48098">
    <property type="entry name" value="ENTEROCHELIN ESTERASE-RELATED"/>
    <property type="match status" value="1"/>
</dbReference>
<feature type="transmembrane region" description="Helical" evidence="1">
    <location>
        <begin position="6"/>
        <end position="27"/>
    </location>
</feature>
<dbReference type="EMBL" id="BAABIC010000006">
    <property type="protein sequence ID" value="GAA4686595.1"/>
    <property type="molecule type" value="Genomic_DNA"/>
</dbReference>
<dbReference type="Proteomes" id="UP001500325">
    <property type="component" value="Unassembled WGS sequence"/>
</dbReference>